<dbReference type="RefSeq" id="WP_015439718.1">
    <property type="nucleotide sequence ID" value="NC_020520.1"/>
</dbReference>
<evidence type="ECO:0000313" key="5">
    <source>
        <dbReference type="EMBL" id="BAN00470.1"/>
    </source>
</evidence>
<dbReference type="SUPFAM" id="SSF51395">
    <property type="entry name" value="FMN-linked oxidoreductases"/>
    <property type="match status" value="1"/>
</dbReference>
<dbReference type="GO" id="GO:0046872">
    <property type="term" value="F:metal ion binding"/>
    <property type="evidence" value="ECO:0007669"/>
    <property type="project" value="UniProtKB-KW"/>
</dbReference>
<evidence type="ECO:0000313" key="6">
    <source>
        <dbReference type="Proteomes" id="UP000011863"/>
    </source>
</evidence>
<sequence length="605" mass="65745">MDQTPPLTPMSLPMLLERIAHEWETRKRIFDLPTARFWKPDPDIDLSFEFLGRPAATPIGPAAGPHSQMAQNIILSWLGGSRLFELKTVQVIDDLDIARPCIDMETIGYNIEWSQELLIADSLEEYVKAWMIIEMLKRWEPIRELVGPEPGPHVFDMSVGYDLAGIQSEKVAGFIRSMADAGDEIERLRAQIPDDSPFAEFRDLEFPTAISDTITLSTFHGCPPDEIEAIVKHLIADHDIDVIVKLNPTLLGPERVSQIVHDTLGYQEVELVPTAFDDDLPFDRAITLIDELNDFAKERGHRLGIKLTNTLVVNNHKQWMPDQTMYLSGAPLHVLATAVLDELATALPGRFMIPGHQKQGGDIMVSFSAGITKDNLADAIAMGVQPATVCSDLLKPGGYGRLAPMLKALGKAVADSGSTDLAGLRAAAGDAATAAGSRNTAAAHLAHVTGADLSSYHLDGNSKLPRSVDHDLEMWGCVACNFCVTVCPNDAFFKVPTPDALSDGDDAVSGRQQYLVFSELCNECGNCLTFCPENGDPAQIKPRLYLDADRFAAAEGTRFLLDLTGELDITAADGGDDQVPTLRSVLTAAEGLPVPTAGRDTIGDR</sequence>
<dbReference type="InterPro" id="IPR017896">
    <property type="entry name" value="4Fe4S_Fe-S-bd"/>
</dbReference>
<dbReference type="Gene3D" id="3.30.70.20">
    <property type="match status" value="1"/>
</dbReference>
<keyword evidence="6" id="KW-1185">Reference proteome</keyword>
<feature type="domain" description="4Fe-4S ferredoxin-type" evidence="4">
    <location>
        <begin position="466"/>
        <end position="497"/>
    </location>
</feature>
<name>A0A6C7E076_ILUCY</name>
<dbReference type="KEGG" id="aym:YM304_01560"/>
<dbReference type="EMBL" id="AP012057">
    <property type="protein sequence ID" value="BAN00470.1"/>
    <property type="molecule type" value="Genomic_DNA"/>
</dbReference>
<keyword evidence="1" id="KW-0479">Metal-binding</keyword>
<keyword evidence="3" id="KW-0411">Iron-sulfur</keyword>
<dbReference type="Pfam" id="PF12838">
    <property type="entry name" value="Fer4_7"/>
    <property type="match status" value="1"/>
</dbReference>
<keyword evidence="2" id="KW-0408">Iron</keyword>
<evidence type="ECO:0000256" key="1">
    <source>
        <dbReference type="ARBA" id="ARBA00022723"/>
    </source>
</evidence>
<dbReference type="Proteomes" id="UP000011863">
    <property type="component" value="Chromosome"/>
</dbReference>
<dbReference type="AlphaFoldDB" id="A0A6C7E076"/>
<proteinExistence type="predicted"/>
<evidence type="ECO:0000256" key="3">
    <source>
        <dbReference type="ARBA" id="ARBA00023014"/>
    </source>
</evidence>
<dbReference type="PROSITE" id="PS51379">
    <property type="entry name" value="4FE4S_FER_2"/>
    <property type="match status" value="2"/>
</dbReference>
<gene>
    <name evidence="5" type="ORF">YM304_01560</name>
</gene>
<dbReference type="OrthoDB" id="9803192at2"/>
<reference evidence="5 6" key="1">
    <citation type="journal article" date="2013" name="Int. J. Syst. Evol. Microbiol.">
        <title>Ilumatobacter nonamiense sp. nov. and Ilumatobacter coccineum sp. nov., isolated from seashore sand.</title>
        <authorList>
            <person name="Matsumoto A."/>
            <person name="Kasai H."/>
            <person name="Matsuo Y."/>
            <person name="Shizuri Y."/>
            <person name="Ichikawa N."/>
            <person name="Fujita N."/>
            <person name="Omura S."/>
            <person name="Takahashi Y."/>
        </authorList>
    </citation>
    <scope>NUCLEOTIDE SEQUENCE [LARGE SCALE GENOMIC DNA]</scope>
    <source>
        <strain evidence="6">NBRC 103263 / KCTC 29153 / YM16-304</strain>
    </source>
</reference>
<feature type="domain" description="4Fe-4S ferredoxin-type" evidence="4">
    <location>
        <begin position="512"/>
        <end position="543"/>
    </location>
</feature>
<evidence type="ECO:0000259" key="4">
    <source>
        <dbReference type="PROSITE" id="PS51379"/>
    </source>
</evidence>
<protein>
    <recommendedName>
        <fullName evidence="4">4Fe-4S ferredoxin-type domain-containing protein</fullName>
    </recommendedName>
</protein>
<evidence type="ECO:0000256" key="2">
    <source>
        <dbReference type="ARBA" id="ARBA00023004"/>
    </source>
</evidence>
<dbReference type="GO" id="GO:0051536">
    <property type="term" value="F:iron-sulfur cluster binding"/>
    <property type="evidence" value="ECO:0007669"/>
    <property type="project" value="UniProtKB-KW"/>
</dbReference>
<organism evidence="5 6">
    <name type="scientific">Ilumatobacter coccineus (strain NBRC 103263 / KCTC 29153 / YM16-304)</name>
    <dbReference type="NCBI Taxonomy" id="1313172"/>
    <lineage>
        <taxon>Bacteria</taxon>
        <taxon>Bacillati</taxon>
        <taxon>Actinomycetota</taxon>
        <taxon>Acidimicrobiia</taxon>
        <taxon>Acidimicrobiales</taxon>
        <taxon>Ilumatobacteraceae</taxon>
        <taxon>Ilumatobacter</taxon>
    </lineage>
</organism>
<dbReference type="InterPro" id="IPR017900">
    <property type="entry name" value="4Fe4S_Fe_S_CS"/>
</dbReference>
<dbReference type="SUPFAM" id="SSF54862">
    <property type="entry name" value="4Fe-4S ferredoxins"/>
    <property type="match status" value="1"/>
</dbReference>
<dbReference type="PROSITE" id="PS00198">
    <property type="entry name" value="4FE4S_FER_1"/>
    <property type="match status" value="2"/>
</dbReference>
<accession>A0A6C7E076</accession>